<evidence type="ECO:0000313" key="3">
    <source>
        <dbReference type="Proteomes" id="UP000075920"/>
    </source>
</evidence>
<accession>A0A182WNS6</accession>
<feature type="compositionally biased region" description="Basic and acidic residues" evidence="1">
    <location>
        <begin position="7"/>
        <end position="26"/>
    </location>
</feature>
<organism evidence="2 3">
    <name type="scientific">Anopheles minimus</name>
    <dbReference type="NCBI Taxonomy" id="112268"/>
    <lineage>
        <taxon>Eukaryota</taxon>
        <taxon>Metazoa</taxon>
        <taxon>Ecdysozoa</taxon>
        <taxon>Arthropoda</taxon>
        <taxon>Hexapoda</taxon>
        <taxon>Insecta</taxon>
        <taxon>Pterygota</taxon>
        <taxon>Neoptera</taxon>
        <taxon>Endopterygota</taxon>
        <taxon>Diptera</taxon>
        <taxon>Nematocera</taxon>
        <taxon>Culicoidea</taxon>
        <taxon>Culicidae</taxon>
        <taxon>Anophelinae</taxon>
        <taxon>Anopheles</taxon>
    </lineage>
</organism>
<dbReference type="Proteomes" id="UP000075920">
    <property type="component" value="Unassembled WGS sequence"/>
</dbReference>
<protein>
    <submittedName>
        <fullName evidence="2">Uncharacterized protein</fullName>
    </submittedName>
</protein>
<name>A0A182WNS6_9DIPT</name>
<evidence type="ECO:0000256" key="1">
    <source>
        <dbReference type="SAM" id="MobiDB-lite"/>
    </source>
</evidence>
<evidence type="ECO:0000313" key="2">
    <source>
        <dbReference type="EnsemblMetazoa" id="AMIN014353-PA"/>
    </source>
</evidence>
<reference evidence="2" key="2">
    <citation type="submission" date="2020-05" db="UniProtKB">
        <authorList>
            <consortium name="EnsemblMetazoa"/>
        </authorList>
    </citation>
    <scope>IDENTIFICATION</scope>
    <source>
        <strain evidence="2">MINIMUS1</strain>
    </source>
</reference>
<reference evidence="3" key="1">
    <citation type="submission" date="2013-03" db="EMBL/GenBank/DDBJ databases">
        <title>The Genome Sequence of Anopheles minimus MINIMUS1.</title>
        <authorList>
            <consortium name="The Broad Institute Genomics Platform"/>
            <person name="Neafsey D.E."/>
            <person name="Walton C."/>
            <person name="Walker B."/>
            <person name="Young S.K."/>
            <person name="Zeng Q."/>
            <person name="Gargeya S."/>
            <person name="Fitzgerald M."/>
            <person name="Haas B."/>
            <person name="Abouelleil A."/>
            <person name="Allen A.W."/>
            <person name="Alvarado L."/>
            <person name="Arachchi H.M."/>
            <person name="Berlin A.M."/>
            <person name="Chapman S.B."/>
            <person name="Gainer-Dewar J."/>
            <person name="Goldberg J."/>
            <person name="Griggs A."/>
            <person name="Gujja S."/>
            <person name="Hansen M."/>
            <person name="Howarth C."/>
            <person name="Imamovic A."/>
            <person name="Ireland A."/>
            <person name="Larimer J."/>
            <person name="McCowan C."/>
            <person name="Murphy C."/>
            <person name="Pearson M."/>
            <person name="Poon T.W."/>
            <person name="Priest M."/>
            <person name="Roberts A."/>
            <person name="Saif S."/>
            <person name="Shea T."/>
            <person name="Sisk P."/>
            <person name="Sykes S."/>
            <person name="Wortman J."/>
            <person name="Nusbaum C."/>
            <person name="Birren B."/>
        </authorList>
    </citation>
    <scope>NUCLEOTIDE SEQUENCE [LARGE SCALE GENOMIC DNA]</scope>
    <source>
        <strain evidence="3">MINIMUS1</strain>
    </source>
</reference>
<sequence length="97" mass="11509">AKLARQTHNEKVEKEKQDRKNEELRLRGKKKELEEQENIVKKNREASEELTNIIATQLKKLKHNDPQEACLKIMVEQREKLLSEEAEAHKKLVELKK</sequence>
<feature type="region of interest" description="Disordered" evidence="1">
    <location>
        <begin position="1"/>
        <end position="30"/>
    </location>
</feature>
<keyword evidence="3" id="KW-1185">Reference proteome</keyword>
<dbReference type="EnsemblMetazoa" id="AMIN014353-RA">
    <property type="protein sequence ID" value="AMIN014353-PA"/>
    <property type="gene ID" value="AMIN014353"/>
</dbReference>
<proteinExistence type="predicted"/>
<dbReference type="VEuPathDB" id="VectorBase:AMIN014353"/>
<dbReference type="AlphaFoldDB" id="A0A182WNS6"/>